<sequence>MDRLDASRVTAGETLLSSLPDVMPEHASPRIQSLYDSIQKTLRVPFTNFFFRVLANWPDELEAVWHAMAPGIGTYEFEQVADELRKVAVPDMPIQSAEKDWSRLGALEEIQAFTDSIHYVLPKLVLITTSFDLGLVPSGKRELPHVIASGTHAVPMRNEQDAPDEVKAVFEEIRALHGHPDVASYYRGIGQWPGFLTEIWPEVKVHIESEAYQAHKDDILDFAQQAIEQRLAPQPLDVSINGTMPDQIRNVAALFRYRFTVDLLLDVGLIQCLLKGRQAAGRSRFSLLNNL</sequence>
<dbReference type="AlphaFoldDB" id="A0A4R8F944"/>
<accession>A0A4R8F944</accession>
<comment type="caution">
    <text evidence="1">The sequence shown here is derived from an EMBL/GenBank/DDBJ whole genome shotgun (WGS) entry which is preliminary data.</text>
</comment>
<protein>
    <submittedName>
        <fullName evidence="1">Halocarboxylic acid dehydrogenase DehI</fullName>
    </submittedName>
</protein>
<gene>
    <name evidence="1" type="ORF">DFO67_13127</name>
</gene>
<dbReference type="RefSeq" id="WP_134021298.1">
    <property type="nucleotide sequence ID" value="NZ_SOEC01000031.1"/>
</dbReference>
<organism evidence="1 2">
    <name type="scientific">Modicisalibacter xianhensis</name>
    <dbReference type="NCBI Taxonomy" id="442341"/>
    <lineage>
        <taxon>Bacteria</taxon>
        <taxon>Pseudomonadati</taxon>
        <taxon>Pseudomonadota</taxon>
        <taxon>Gammaproteobacteria</taxon>
        <taxon>Oceanospirillales</taxon>
        <taxon>Halomonadaceae</taxon>
        <taxon>Modicisalibacter</taxon>
    </lineage>
</organism>
<evidence type="ECO:0000313" key="2">
    <source>
        <dbReference type="Proteomes" id="UP000294489"/>
    </source>
</evidence>
<reference evidence="1 2" key="1">
    <citation type="submission" date="2019-03" db="EMBL/GenBank/DDBJ databases">
        <title>Freshwater and sediment microbial communities from various areas in North America, analyzing microbe dynamics in response to fracking.</title>
        <authorList>
            <person name="Lamendella R."/>
        </authorList>
    </citation>
    <scope>NUCLEOTIDE SEQUENCE [LARGE SCALE GENOMIC DNA]</scope>
    <source>
        <strain evidence="1 2">6_TX</strain>
    </source>
</reference>
<dbReference type="InterPro" id="IPR029032">
    <property type="entry name" value="AhpD-like"/>
</dbReference>
<proteinExistence type="predicted"/>
<evidence type="ECO:0000313" key="1">
    <source>
        <dbReference type="EMBL" id="TDX22144.1"/>
    </source>
</evidence>
<dbReference type="Gene3D" id="1.20.1290.10">
    <property type="entry name" value="AhpD-like"/>
    <property type="match status" value="1"/>
</dbReference>
<dbReference type="Pfam" id="PF10778">
    <property type="entry name" value="DehI"/>
    <property type="match status" value="1"/>
</dbReference>
<dbReference type="InterPro" id="IPR019714">
    <property type="entry name" value="2-haloacid_dehalogenase_DehI"/>
</dbReference>
<dbReference type="EMBL" id="SOEC01000031">
    <property type="protein sequence ID" value="TDX22144.1"/>
    <property type="molecule type" value="Genomic_DNA"/>
</dbReference>
<name>A0A4R8F944_9GAMM</name>
<dbReference type="Proteomes" id="UP000294489">
    <property type="component" value="Unassembled WGS sequence"/>
</dbReference>
<dbReference type="GO" id="GO:0019120">
    <property type="term" value="F:hydrolase activity, acting on acid halide bonds, in C-halide compounds"/>
    <property type="evidence" value="ECO:0007669"/>
    <property type="project" value="InterPro"/>
</dbReference>
<dbReference type="OrthoDB" id="6197623at2"/>